<dbReference type="AlphaFoldDB" id="N9G538"/>
<sequence length="350" mass="35798">MKKFTKLVLATSVAFSANAMAMQAMDDASLSETTGQDGLTIGIGISKIAIEKLFIHDNDGLAPKGVANEAGFGGTSTAGAIVIRGKTDTAPDAAALANPTTATHGVVIGANYDDNGAYLLQSRNLADLVIDSDAGGGNPFINVAAQVSGLDIKVGRIGVTASGADDPDSIRRGGAGVVNDIISGFDVKTGVINANIQLGAAPQGAMIKMNSVMVGGLEIKNLGILDNSSKNKAVGLVGTTPVTTREAGEIYVESIKIADADSNDLTISQNISVFNDAYVGTTGTQLGKAAHVRIVSNDTGAKDQYIKGIHLGNRETRSSIGDMEVQGLQTFYSPSQGAYTKGAIITISGH</sequence>
<organism evidence="3 4">
    <name type="scientific">Acinetobacter lwoffii NIPH 478</name>
    <dbReference type="NCBI Taxonomy" id="1217668"/>
    <lineage>
        <taxon>Bacteria</taxon>
        <taxon>Pseudomonadati</taxon>
        <taxon>Pseudomonadota</taxon>
        <taxon>Gammaproteobacteria</taxon>
        <taxon>Moraxellales</taxon>
        <taxon>Moraxellaceae</taxon>
        <taxon>Acinetobacter</taxon>
    </lineage>
</organism>
<name>N9G538_ACILW</name>
<dbReference type="InterPro" id="IPR046158">
    <property type="entry name" value="DUF6160"/>
</dbReference>
<gene>
    <name evidence="3" type="ORF">F923_02020</name>
</gene>
<keyword evidence="1" id="KW-0732">Signal</keyword>
<dbReference type="Pfam" id="PF19657">
    <property type="entry name" value="DUF6160"/>
    <property type="match status" value="1"/>
</dbReference>
<evidence type="ECO:0000259" key="2">
    <source>
        <dbReference type="Pfam" id="PF19657"/>
    </source>
</evidence>
<reference evidence="3 4" key="1">
    <citation type="submission" date="2013-02" db="EMBL/GenBank/DDBJ databases">
        <title>The Genome Sequence of Acinetobacter lwoffii NIPH 478.</title>
        <authorList>
            <consortium name="The Broad Institute Genome Sequencing Platform"/>
            <consortium name="The Broad Institute Genome Sequencing Center for Infectious Disease"/>
            <person name="Cerqueira G."/>
            <person name="Feldgarden M."/>
            <person name="Courvalin P."/>
            <person name="Perichon B."/>
            <person name="Grillot-Courvalin C."/>
            <person name="Clermont D."/>
            <person name="Rocha E."/>
            <person name="Yoon E.-J."/>
            <person name="Nemec A."/>
            <person name="Walker B."/>
            <person name="Young S.K."/>
            <person name="Zeng Q."/>
            <person name="Gargeya S."/>
            <person name="Fitzgerald M."/>
            <person name="Haas B."/>
            <person name="Abouelleil A."/>
            <person name="Alvarado L."/>
            <person name="Arachchi H.M."/>
            <person name="Berlin A.M."/>
            <person name="Chapman S.B."/>
            <person name="Dewar J."/>
            <person name="Goldberg J."/>
            <person name="Griggs A."/>
            <person name="Gujja S."/>
            <person name="Hansen M."/>
            <person name="Howarth C."/>
            <person name="Imamovic A."/>
            <person name="Larimer J."/>
            <person name="McCowan C."/>
            <person name="Murphy C."/>
            <person name="Neiman D."/>
            <person name="Pearson M."/>
            <person name="Priest M."/>
            <person name="Roberts A."/>
            <person name="Saif S."/>
            <person name="Shea T."/>
            <person name="Sisk P."/>
            <person name="Sykes S."/>
            <person name="Wortman J."/>
            <person name="Nusbaum C."/>
            <person name="Birren B."/>
        </authorList>
    </citation>
    <scope>NUCLEOTIDE SEQUENCE [LARGE SCALE GENOMIC DNA]</scope>
    <source>
        <strain evidence="3 4">NIPH 478</strain>
    </source>
</reference>
<comment type="caution">
    <text evidence="3">The sequence shown here is derived from an EMBL/GenBank/DDBJ whole genome shotgun (WGS) entry which is preliminary data.</text>
</comment>
<protein>
    <recommendedName>
        <fullName evidence="2">DUF6160 domain-containing protein</fullName>
    </recommendedName>
</protein>
<feature type="signal peptide" evidence="1">
    <location>
        <begin position="1"/>
        <end position="21"/>
    </location>
</feature>
<dbReference type="HOGENOM" id="CLU_876107_0_0_6"/>
<evidence type="ECO:0000313" key="3">
    <source>
        <dbReference type="EMBL" id="ENW30022.1"/>
    </source>
</evidence>
<feature type="domain" description="DUF6160" evidence="2">
    <location>
        <begin position="1"/>
        <end position="67"/>
    </location>
</feature>
<accession>N9G538</accession>
<dbReference type="PATRIC" id="fig|1217668.3.peg.1974"/>
<evidence type="ECO:0000313" key="4">
    <source>
        <dbReference type="Proteomes" id="UP000018416"/>
    </source>
</evidence>
<dbReference type="RefSeq" id="WP_005107781.1">
    <property type="nucleotide sequence ID" value="NZ_KB849836.1"/>
</dbReference>
<feature type="chain" id="PRO_5004142474" description="DUF6160 domain-containing protein" evidence="1">
    <location>
        <begin position="22"/>
        <end position="350"/>
    </location>
</feature>
<dbReference type="Proteomes" id="UP000018416">
    <property type="component" value="Unassembled WGS sequence"/>
</dbReference>
<evidence type="ECO:0000256" key="1">
    <source>
        <dbReference type="SAM" id="SignalP"/>
    </source>
</evidence>
<proteinExistence type="predicted"/>
<dbReference type="EMBL" id="APQU01000013">
    <property type="protein sequence ID" value="ENW30022.1"/>
    <property type="molecule type" value="Genomic_DNA"/>
</dbReference>